<dbReference type="Gene3D" id="3.50.50.60">
    <property type="entry name" value="FAD/NAD(P)-binding domain"/>
    <property type="match status" value="2"/>
</dbReference>
<dbReference type="GO" id="GO:0006744">
    <property type="term" value="P:ubiquinone biosynthetic process"/>
    <property type="evidence" value="ECO:0007669"/>
    <property type="project" value="UniProtKB-UniPathway"/>
</dbReference>
<dbReference type="InterPro" id="IPR036188">
    <property type="entry name" value="FAD/NAD-bd_sf"/>
</dbReference>
<evidence type="ECO:0000256" key="7">
    <source>
        <dbReference type="ARBA" id="ARBA00023033"/>
    </source>
</evidence>
<evidence type="ECO:0000256" key="2">
    <source>
        <dbReference type="ARBA" id="ARBA00004749"/>
    </source>
</evidence>
<evidence type="ECO:0000256" key="5">
    <source>
        <dbReference type="ARBA" id="ARBA00022827"/>
    </source>
</evidence>
<dbReference type="GO" id="GO:0016705">
    <property type="term" value="F:oxidoreductase activity, acting on paired donors, with incorporation or reduction of molecular oxygen"/>
    <property type="evidence" value="ECO:0007669"/>
    <property type="project" value="InterPro"/>
</dbReference>
<dbReference type="InterPro" id="IPR002938">
    <property type="entry name" value="FAD-bd"/>
</dbReference>
<reference evidence="9" key="2">
    <citation type="submission" date="2020-09" db="EMBL/GenBank/DDBJ databases">
        <authorList>
            <person name="Sun Q."/>
            <person name="Kim S."/>
        </authorList>
    </citation>
    <scope>NUCLEOTIDE SEQUENCE</scope>
    <source>
        <strain evidence="9">KCTC 42097</strain>
    </source>
</reference>
<dbReference type="UniPathway" id="UPA00232"/>
<protein>
    <submittedName>
        <fullName evidence="9">2-octaprenyl-6-methoxyphenyl hydroxylase</fullName>
    </submittedName>
</protein>
<dbReference type="NCBIfam" id="TIGR01988">
    <property type="entry name" value="Ubi-OHases"/>
    <property type="match status" value="1"/>
</dbReference>
<dbReference type="Proteomes" id="UP000641137">
    <property type="component" value="Unassembled WGS sequence"/>
</dbReference>
<name>A0A8J3GG84_9HYPH</name>
<dbReference type="RefSeq" id="WP_189487461.1">
    <property type="nucleotide sequence ID" value="NZ_BMZO01000001.1"/>
</dbReference>
<keyword evidence="5" id="KW-0274">FAD</keyword>
<reference evidence="9" key="1">
    <citation type="journal article" date="2014" name="Int. J. Syst. Evol. Microbiol.">
        <title>Complete genome sequence of Corynebacterium casei LMG S-19264T (=DSM 44701T), isolated from a smear-ripened cheese.</title>
        <authorList>
            <consortium name="US DOE Joint Genome Institute (JGI-PGF)"/>
            <person name="Walter F."/>
            <person name="Albersmeier A."/>
            <person name="Kalinowski J."/>
            <person name="Ruckert C."/>
        </authorList>
    </citation>
    <scope>NUCLEOTIDE SEQUENCE</scope>
    <source>
        <strain evidence="9">KCTC 42097</strain>
    </source>
</reference>
<dbReference type="InterPro" id="IPR051205">
    <property type="entry name" value="UbiH/COQ6_monooxygenase"/>
</dbReference>
<dbReference type="PANTHER" id="PTHR43876">
    <property type="entry name" value="UBIQUINONE BIOSYNTHESIS MONOOXYGENASE COQ6, MITOCHONDRIAL"/>
    <property type="match status" value="1"/>
</dbReference>
<accession>A0A8J3GG84</accession>
<proteinExistence type="inferred from homology"/>
<organism evidence="9 10">
    <name type="scientific">Limoniibacter endophyticus</name>
    <dbReference type="NCBI Taxonomy" id="1565040"/>
    <lineage>
        <taxon>Bacteria</taxon>
        <taxon>Pseudomonadati</taxon>
        <taxon>Pseudomonadota</taxon>
        <taxon>Alphaproteobacteria</taxon>
        <taxon>Hyphomicrobiales</taxon>
        <taxon>Bartonellaceae</taxon>
        <taxon>Limoniibacter</taxon>
    </lineage>
</organism>
<keyword evidence="4" id="KW-0285">Flavoprotein</keyword>
<evidence type="ECO:0000313" key="9">
    <source>
        <dbReference type="EMBL" id="GHC63111.1"/>
    </source>
</evidence>
<dbReference type="Pfam" id="PF01494">
    <property type="entry name" value="FAD_binding_3"/>
    <property type="match status" value="1"/>
</dbReference>
<dbReference type="GO" id="GO:0071949">
    <property type="term" value="F:FAD binding"/>
    <property type="evidence" value="ECO:0007669"/>
    <property type="project" value="InterPro"/>
</dbReference>
<sequence length="399" mass="43288">MSTPDIIVSGAGPAGMLCSLILAQDGFQVALIGPEAKADRRTTALMVPALKILEKIDILDALRPQAQPMRSMRILDATKRLVTSPIVTFQAAEIGEEQFGLNIPNNVLLSVLQEKVETHPNIRRVKSLVADWTLDERIVIASTEKGERIEAKLAIAADGRNSPARTAAGISIKVRGHDQSALVLNFAHTRGHGATSNEFHTPSGPFTQVPLPGNRSSLVWVLRRDEVDAIAALDDATLSRRVEERMQSMLGRVTVEDGRQVYPLSSGLPDRFAARRVALVGEAAHYFPPIGAQGLNLALRDMVDLLDMVRANRVDPGCNAALTAYDRRRRPDVTIRAGAVNMLNSSLLSSSLPSQLLRTVGLSVLNRVSPLRSFFMREGLRPGSGLSGLLADIRDQLRG</sequence>
<dbReference type="GO" id="GO:0004497">
    <property type="term" value="F:monooxygenase activity"/>
    <property type="evidence" value="ECO:0007669"/>
    <property type="project" value="UniProtKB-KW"/>
</dbReference>
<dbReference type="PRINTS" id="PR00420">
    <property type="entry name" value="RNGMNOXGNASE"/>
</dbReference>
<keyword evidence="10" id="KW-1185">Reference proteome</keyword>
<evidence type="ECO:0000256" key="3">
    <source>
        <dbReference type="ARBA" id="ARBA00005349"/>
    </source>
</evidence>
<dbReference type="EMBL" id="BMZO01000001">
    <property type="protein sequence ID" value="GHC63111.1"/>
    <property type="molecule type" value="Genomic_DNA"/>
</dbReference>
<dbReference type="SUPFAM" id="SSF51905">
    <property type="entry name" value="FAD/NAD(P)-binding domain"/>
    <property type="match status" value="1"/>
</dbReference>
<comment type="cofactor">
    <cofactor evidence="1">
        <name>FAD</name>
        <dbReference type="ChEBI" id="CHEBI:57692"/>
    </cofactor>
</comment>
<evidence type="ECO:0000256" key="4">
    <source>
        <dbReference type="ARBA" id="ARBA00022630"/>
    </source>
</evidence>
<evidence type="ECO:0000259" key="8">
    <source>
        <dbReference type="Pfam" id="PF01494"/>
    </source>
</evidence>
<dbReference type="PANTHER" id="PTHR43876:SF7">
    <property type="entry name" value="UBIQUINONE BIOSYNTHESIS MONOOXYGENASE COQ6, MITOCHONDRIAL"/>
    <property type="match status" value="1"/>
</dbReference>
<dbReference type="AlphaFoldDB" id="A0A8J3GG84"/>
<evidence type="ECO:0000256" key="6">
    <source>
        <dbReference type="ARBA" id="ARBA00023002"/>
    </source>
</evidence>
<dbReference type="NCBIfam" id="NF005691">
    <property type="entry name" value="PRK07494.1"/>
    <property type="match status" value="1"/>
</dbReference>
<comment type="caution">
    <text evidence="9">The sequence shown here is derived from an EMBL/GenBank/DDBJ whole genome shotgun (WGS) entry which is preliminary data.</text>
</comment>
<feature type="domain" description="FAD-binding" evidence="8">
    <location>
        <begin position="5"/>
        <end position="331"/>
    </location>
</feature>
<keyword evidence="7" id="KW-0503">Monooxygenase</keyword>
<comment type="similarity">
    <text evidence="3">Belongs to the UbiH/COQ6 family.</text>
</comment>
<dbReference type="InterPro" id="IPR010971">
    <property type="entry name" value="UbiH/COQ6"/>
</dbReference>
<keyword evidence="6" id="KW-0560">Oxidoreductase</keyword>
<evidence type="ECO:0000313" key="10">
    <source>
        <dbReference type="Proteomes" id="UP000641137"/>
    </source>
</evidence>
<comment type="pathway">
    <text evidence="2">Cofactor biosynthesis; ubiquinone biosynthesis.</text>
</comment>
<gene>
    <name evidence="9" type="ORF">GCM10010136_04660</name>
</gene>
<evidence type="ECO:0000256" key="1">
    <source>
        <dbReference type="ARBA" id="ARBA00001974"/>
    </source>
</evidence>